<dbReference type="InterPro" id="IPR050445">
    <property type="entry name" value="Bact_polysacc_biosynth/exp"/>
</dbReference>
<name>A0ABX6NZD5_9BURK</name>
<evidence type="ECO:0000256" key="1">
    <source>
        <dbReference type="SAM" id="MobiDB-lite"/>
    </source>
</evidence>
<proteinExistence type="predicted"/>
<feature type="region of interest" description="Disordered" evidence="1">
    <location>
        <begin position="76"/>
        <end position="108"/>
    </location>
</feature>
<feature type="transmembrane region" description="Helical" evidence="2">
    <location>
        <begin position="20"/>
        <end position="38"/>
    </location>
</feature>
<keyword evidence="2" id="KW-0812">Transmembrane</keyword>
<reference evidence="3 4" key="1">
    <citation type="submission" date="2020-05" db="EMBL/GenBank/DDBJ databases">
        <title>Ramlibacter rhizophilus sp. nov., isolated from rhizosphere soil of national flower Mugunghwa from South Korea.</title>
        <authorList>
            <person name="Zheng-Fei Y."/>
            <person name="Huan T."/>
        </authorList>
    </citation>
    <scope>NUCLEOTIDE SEQUENCE [LARGE SCALE GENOMIC DNA]</scope>
    <source>
        <strain evidence="3 4">H242</strain>
    </source>
</reference>
<dbReference type="Proteomes" id="UP000500826">
    <property type="component" value="Chromosome"/>
</dbReference>
<dbReference type="PANTHER" id="PTHR32309:SF13">
    <property type="entry name" value="FERRIC ENTEROBACTIN TRANSPORT PROTEIN FEPE"/>
    <property type="match status" value="1"/>
</dbReference>
<keyword evidence="2" id="KW-0472">Membrane</keyword>
<organism evidence="3 4">
    <name type="scientific">Ramlibacter terrae</name>
    <dbReference type="NCBI Taxonomy" id="2732511"/>
    <lineage>
        <taxon>Bacteria</taxon>
        <taxon>Pseudomonadati</taxon>
        <taxon>Pseudomonadota</taxon>
        <taxon>Betaproteobacteria</taxon>
        <taxon>Burkholderiales</taxon>
        <taxon>Comamonadaceae</taxon>
        <taxon>Ramlibacter</taxon>
    </lineage>
</organism>
<reference evidence="3 4" key="2">
    <citation type="submission" date="2020-05" db="EMBL/GenBank/DDBJ databases">
        <authorList>
            <person name="Khan S.A."/>
            <person name="Jeon C.O."/>
            <person name="Chun B.H."/>
        </authorList>
    </citation>
    <scope>NUCLEOTIDE SEQUENCE [LARGE SCALE GENOMIC DNA]</scope>
    <source>
        <strain evidence="3 4">H242</strain>
    </source>
</reference>
<evidence type="ECO:0000313" key="3">
    <source>
        <dbReference type="EMBL" id="QJW83173.1"/>
    </source>
</evidence>
<keyword evidence="2" id="KW-1133">Transmembrane helix</keyword>
<feature type="compositionally biased region" description="Basic residues" evidence="1">
    <location>
        <begin position="84"/>
        <end position="94"/>
    </location>
</feature>
<evidence type="ECO:0000313" key="4">
    <source>
        <dbReference type="Proteomes" id="UP000500826"/>
    </source>
</evidence>
<sequence>MVDAAEPSLFPYKPNLLRNVLVGLLAGLLLGAAIVAVLEVMDDSIKYPDEVERLLGLPLLGIIPKLKGKRRIVAMEVHEDPSPRSRKRTGRSARRCSSPPPTVRRSAS</sequence>
<accession>A0ABX6NZD5</accession>
<protein>
    <submittedName>
        <fullName evidence="3">Uncharacterized protein</fullName>
    </submittedName>
</protein>
<gene>
    <name evidence="3" type="ORF">HK414_05595</name>
</gene>
<evidence type="ECO:0000256" key="2">
    <source>
        <dbReference type="SAM" id="Phobius"/>
    </source>
</evidence>
<dbReference type="EMBL" id="CP053418">
    <property type="protein sequence ID" value="QJW83173.1"/>
    <property type="molecule type" value="Genomic_DNA"/>
</dbReference>
<keyword evidence="4" id="KW-1185">Reference proteome</keyword>
<dbReference type="PANTHER" id="PTHR32309">
    <property type="entry name" value="TYROSINE-PROTEIN KINASE"/>
    <property type="match status" value="1"/>
</dbReference>